<evidence type="ECO:0000259" key="7">
    <source>
        <dbReference type="PROSITE" id="PS50011"/>
    </source>
</evidence>
<dbReference type="InterPro" id="IPR008266">
    <property type="entry name" value="Tyr_kinase_AS"/>
</dbReference>
<dbReference type="WBParaSite" id="SPAL_0000271600.1">
    <property type="protein sequence ID" value="SPAL_0000271600.1"/>
    <property type="gene ID" value="SPAL_0000271600"/>
</dbReference>
<keyword evidence="4" id="KW-0418">Kinase</keyword>
<dbReference type="InterPro" id="IPR011009">
    <property type="entry name" value="Kinase-like_dom_sf"/>
</dbReference>
<feature type="domain" description="Protein kinase" evidence="7">
    <location>
        <begin position="39"/>
        <end position="329"/>
    </location>
</feature>
<keyword evidence="1" id="KW-0723">Serine/threonine-protein kinase</keyword>
<dbReference type="Pfam" id="PF00069">
    <property type="entry name" value="Pkinase"/>
    <property type="match status" value="1"/>
</dbReference>
<dbReference type="Gene3D" id="1.10.510.10">
    <property type="entry name" value="Transferase(Phosphotransferase) domain 1"/>
    <property type="match status" value="1"/>
</dbReference>
<dbReference type="InterPro" id="IPR017441">
    <property type="entry name" value="Protein_kinase_ATP_BS"/>
</dbReference>
<reference evidence="9" key="1">
    <citation type="submission" date="2017-02" db="UniProtKB">
        <authorList>
            <consortium name="WormBaseParasite"/>
        </authorList>
    </citation>
    <scope>IDENTIFICATION</scope>
</reference>
<dbReference type="AlphaFoldDB" id="A0A0N5B9K0"/>
<proteinExistence type="predicted"/>
<evidence type="ECO:0000256" key="5">
    <source>
        <dbReference type="ARBA" id="ARBA00022840"/>
    </source>
</evidence>
<evidence type="ECO:0000256" key="6">
    <source>
        <dbReference type="PROSITE-ProRule" id="PRU10141"/>
    </source>
</evidence>
<sequence length="331" mass="38198">MESDEEEFDNGECFYYTKLSDVFEKNNILGEVVQNTDDFIFIEEVGHGTYGEVHMVKKVKDNNKISVLKEVYAFNTDSNIVKNLINEITILKSLSHPNIIKIEGFAQNFSDGSVYIEYEYYPYTLQDIISLEKEISEGTIKSYTYQLFDALSYIHSKGIFHRDVTPSNILLSPSDKIILTDFNMSKYVQCGENDDVRCQTPCLTTLQYRAPEVLLDIPDYNESIDIWAVGCIIVEMINEGEPLFNGTSDLEQLKNIFTILGLPNEGNLPGYNDILFFQYFSVEIQEFKSLKKSLKKINDEIILDLLNQIFTYNYKERLKAIEGKIHPYLSR</sequence>
<dbReference type="PROSITE" id="PS00109">
    <property type="entry name" value="PROTEIN_KINASE_TYR"/>
    <property type="match status" value="1"/>
</dbReference>
<dbReference type="Gene3D" id="3.30.200.20">
    <property type="entry name" value="Phosphorylase Kinase, domain 1"/>
    <property type="match status" value="1"/>
</dbReference>
<evidence type="ECO:0000313" key="9">
    <source>
        <dbReference type="WBParaSite" id="SPAL_0000271600.1"/>
    </source>
</evidence>
<dbReference type="STRING" id="174720.A0A0N5B9K0"/>
<protein>
    <submittedName>
        <fullName evidence="9">Protein kinase domain-containing protein</fullName>
    </submittedName>
</protein>
<dbReference type="PROSITE" id="PS50011">
    <property type="entry name" value="PROTEIN_KINASE_DOM"/>
    <property type="match status" value="1"/>
</dbReference>
<feature type="binding site" evidence="6">
    <location>
        <position position="69"/>
    </location>
    <ligand>
        <name>ATP</name>
        <dbReference type="ChEBI" id="CHEBI:30616"/>
    </ligand>
</feature>
<evidence type="ECO:0000256" key="4">
    <source>
        <dbReference type="ARBA" id="ARBA00022777"/>
    </source>
</evidence>
<keyword evidence="8" id="KW-1185">Reference proteome</keyword>
<evidence type="ECO:0000256" key="2">
    <source>
        <dbReference type="ARBA" id="ARBA00022679"/>
    </source>
</evidence>
<dbReference type="FunFam" id="1.10.510.10:FF:000624">
    <property type="entry name" value="Mitogen-activated protein kinase"/>
    <property type="match status" value="1"/>
</dbReference>
<name>A0A0N5B9K0_STREA</name>
<organism evidence="8 9">
    <name type="scientific">Strongyloides papillosus</name>
    <name type="common">Intestinal threadworm</name>
    <dbReference type="NCBI Taxonomy" id="174720"/>
    <lineage>
        <taxon>Eukaryota</taxon>
        <taxon>Metazoa</taxon>
        <taxon>Ecdysozoa</taxon>
        <taxon>Nematoda</taxon>
        <taxon>Chromadorea</taxon>
        <taxon>Rhabditida</taxon>
        <taxon>Tylenchina</taxon>
        <taxon>Panagrolaimomorpha</taxon>
        <taxon>Strongyloidoidea</taxon>
        <taxon>Strongyloididae</taxon>
        <taxon>Strongyloides</taxon>
    </lineage>
</organism>
<dbReference type="GO" id="GO:0005634">
    <property type="term" value="C:nucleus"/>
    <property type="evidence" value="ECO:0007669"/>
    <property type="project" value="TreeGrafter"/>
</dbReference>
<evidence type="ECO:0000256" key="1">
    <source>
        <dbReference type="ARBA" id="ARBA00022527"/>
    </source>
</evidence>
<evidence type="ECO:0000256" key="3">
    <source>
        <dbReference type="ARBA" id="ARBA00022741"/>
    </source>
</evidence>
<dbReference type="GO" id="GO:0004674">
    <property type="term" value="F:protein serine/threonine kinase activity"/>
    <property type="evidence" value="ECO:0007669"/>
    <property type="project" value="UniProtKB-KW"/>
</dbReference>
<keyword evidence="3 6" id="KW-0547">Nucleotide-binding</keyword>
<dbReference type="Proteomes" id="UP000046392">
    <property type="component" value="Unplaced"/>
</dbReference>
<accession>A0A0N5B9K0</accession>
<dbReference type="PANTHER" id="PTHR24056">
    <property type="entry name" value="CELL DIVISION PROTEIN KINASE"/>
    <property type="match status" value="1"/>
</dbReference>
<keyword evidence="2" id="KW-0808">Transferase</keyword>
<keyword evidence="5 6" id="KW-0067">ATP-binding</keyword>
<dbReference type="GO" id="GO:0005524">
    <property type="term" value="F:ATP binding"/>
    <property type="evidence" value="ECO:0007669"/>
    <property type="project" value="UniProtKB-UniRule"/>
</dbReference>
<dbReference type="InterPro" id="IPR000719">
    <property type="entry name" value="Prot_kinase_dom"/>
</dbReference>
<evidence type="ECO:0000313" key="8">
    <source>
        <dbReference type="Proteomes" id="UP000046392"/>
    </source>
</evidence>
<dbReference type="InterPro" id="IPR050108">
    <property type="entry name" value="CDK"/>
</dbReference>
<dbReference type="SUPFAM" id="SSF56112">
    <property type="entry name" value="Protein kinase-like (PK-like)"/>
    <property type="match status" value="1"/>
</dbReference>
<dbReference type="PROSITE" id="PS00107">
    <property type="entry name" value="PROTEIN_KINASE_ATP"/>
    <property type="match status" value="1"/>
</dbReference>